<proteinExistence type="predicted"/>
<organism evidence="2">
    <name type="scientific">bioreactor metagenome</name>
    <dbReference type="NCBI Taxonomy" id="1076179"/>
    <lineage>
        <taxon>unclassified sequences</taxon>
        <taxon>metagenomes</taxon>
        <taxon>ecological metagenomes</taxon>
    </lineage>
</organism>
<name>A0A645GJ14_9ZZZZ</name>
<accession>A0A645GJ14</accession>
<feature type="region of interest" description="Disordered" evidence="1">
    <location>
        <begin position="1"/>
        <end position="21"/>
    </location>
</feature>
<reference evidence="2" key="1">
    <citation type="submission" date="2019-08" db="EMBL/GenBank/DDBJ databases">
        <authorList>
            <person name="Kucharzyk K."/>
            <person name="Murdoch R.W."/>
            <person name="Higgins S."/>
            <person name="Loffler F."/>
        </authorList>
    </citation>
    <scope>NUCLEOTIDE SEQUENCE</scope>
</reference>
<evidence type="ECO:0000313" key="2">
    <source>
        <dbReference type="EMBL" id="MPN23713.1"/>
    </source>
</evidence>
<evidence type="ECO:0000256" key="1">
    <source>
        <dbReference type="SAM" id="MobiDB-lite"/>
    </source>
</evidence>
<comment type="caution">
    <text evidence="2">The sequence shown here is derived from an EMBL/GenBank/DDBJ whole genome shotgun (WGS) entry which is preliminary data.</text>
</comment>
<gene>
    <name evidence="2" type="ORF">SDC9_171106</name>
</gene>
<dbReference type="EMBL" id="VSSQ01072303">
    <property type="protein sequence ID" value="MPN23713.1"/>
    <property type="molecule type" value="Genomic_DNA"/>
</dbReference>
<dbReference type="AlphaFoldDB" id="A0A645GJ14"/>
<sequence length="184" mass="19653">MRGGKAGRAGPHHSHRLVSGYSPQRLDPALTECPLNYFILQRADRNSLHVAAFRTAALARRGADPPRKLGKGIGPDQAQISLPPLSPVDQIIPLRDQVAHGAAGCHPAQHHAAVAKGDAAVHAPGRLPGDLFLLMRQADLIPILQSLRHGTLHRVRAGIFQKPGGFCHSLFTSLAGFIDQALTP</sequence>
<protein>
    <submittedName>
        <fullName evidence="2">Uncharacterized protein</fullName>
    </submittedName>
</protein>